<keyword evidence="1" id="KW-0812">Transmembrane</keyword>
<dbReference type="EMBL" id="DXEI01000056">
    <property type="protein sequence ID" value="HIX94520.1"/>
    <property type="molecule type" value="Genomic_DNA"/>
</dbReference>
<keyword evidence="1" id="KW-1133">Transmembrane helix</keyword>
<feature type="transmembrane region" description="Helical" evidence="1">
    <location>
        <begin position="209"/>
        <end position="231"/>
    </location>
</feature>
<evidence type="ECO:0000256" key="1">
    <source>
        <dbReference type="SAM" id="Phobius"/>
    </source>
</evidence>
<gene>
    <name evidence="2" type="ORF">H9846_03575</name>
</gene>
<protein>
    <submittedName>
        <fullName evidence="2">DUF2812 domain-containing protein</fullName>
    </submittedName>
</protein>
<feature type="transmembrane region" description="Helical" evidence="1">
    <location>
        <begin position="127"/>
        <end position="146"/>
    </location>
</feature>
<reference evidence="2" key="2">
    <citation type="submission" date="2021-04" db="EMBL/GenBank/DDBJ databases">
        <authorList>
            <person name="Gilroy R."/>
        </authorList>
    </citation>
    <scope>NUCLEOTIDE SEQUENCE</scope>
    <source>
        <strain evidence="2">ChiHecec2B26-7398</strain>
    </source>
</reference>
<reference evidence="2" key="1">
    <citation type="journal article" date="2021" name="PeerJ">
        <title>Extensive microbial diversity within the chicken gut microbiome revealed by metagenomics and culture.</title>
        <authorList>
            <person name="Gilroy R."/>
            <person name="Ravi A."/>
            <person name="Getino M."/>
            <person name="Pursley I."/>
            <person name="Horton D.L."/>
            <person name="Alikhan N.F."/>
            <person name="Baker D."/>
            <person name="Gharbi K."/>
            <person name="Hall N."/>
            <person name="Watson M."/>
            <person name="Adriaenssens E.M."/>
            <person name="Foster-Nyarko E."/>
            <person name="Jarju S."/>
            <person name="Secka A."/>
            <person name="Antonio M."/>
            <person name="Oren A."/>
            <person name="Chaudhuri R.R."/>
            <person name="La Ragione R."/>
            <person name="Hildebrand F."/>
            <person name="Pallen M.J."/>
        </authorList>
    </citation>
    <scope>NUCLEOTIDE SEQUENCE</scope>
    <source>
        <strain evidence="2">ChiHecec2B26-7398</strain>
    </source>
</reference>
<organism evidence="2 3">
    <name type="scientific">Candidatus Gemmiger excrementipullorum</name>
    <dbReference type="NCBI Taxonomy" id="2838610"/>
    <lineage>
        <taxon>Bacteria</taxon>
        <taxon>Bacillati</taxon>
        <taxon>Bacillota</taxon>
        <taxon>Clostridia</taxon>
        <taxon>Eubacteriales</taxon>
        <taxon>Gemmiger</taxon>
    </lineage>
</organism>
<proteinExistence type="predicted"/>
<feature type="transmembrane region" description="Helical" evidence="1">
    <location>
        <begin position="158"/>
        <end position="180"/>
    </location>
</feature>
<comment type="caution">
    <text evidence="2">The sequence shown here is derived from an EMBL/GenBank/DDBJ whole genome shotgun (WGS) entry which is preliminary data.</text>
</comment>
<dbReference type="Proteomes" id="UP000886751">
    <property type="component" value="Unassembled WGS sequence"/>
</dbReference>
<evidence type="ECO:0000313" key="2">
    <source>
        <dbReference type="EMBL" id="HIX94520.1"/>
    </source>
</evidence>
<keyword evidence="1" id="KW-0472">Membrane</keyword>
<dbReference type="InterPro" id="IPR021359">
    <property type="entry name" value="DUF2812"/>
</dbReference>
<evidence type="ECO:0000313" key="3">
    <source>
        <dbReference type="Proteomes" id="UP000886751"/>
    </source>
</evidence>
<accession>A0A9D2BTK3</accession>
<sequence>MKRDDKIVYRLPPCPLYDVERYESWLGDMAAAGLFLQAQGVLARFRRGTPAPVRYRLTAARLKGSAFDFLPTAPLQEERALYAESGWQFVCARGEFFIYGCLDPDAPELHTDPAVQALSLKMARRTAWSSFAGVLLNVVVQAVLWSRRTPLLLLVEQPLPVVCLLLFCCCMLGLALRDLYAVLRLTRRLRRGLPPDHRRPWRAAAWRHYLGLGVSWACFLAVLVSLLAAWAQPDPRRPLAENDGPFPFARLTDLAEGTLLDSETAAGQNTIERRASPLAPAIWECHEDGILLRDREPALNTVLSTVYYETAAPWIARRLAPELYQRVEVLASEAQPLPPLPGIDAAYAYRDGDSAFCVLVLVQGRRVACSWWTDPDGTLGFDRLAPKMAAVFAQG</sequence>
<dbReference type="Pfam" id="PF11193">
    <property type="entry name" value="DUF2812"/>
    <property type="match status" value="1"/>
</dbReference>
<dbReference type="AlphaFoldDB" id="A0A9D2BTK3"/>
<name>A0A9D2BTK3_9FIRM</name>